<accession>A0AAV7S3H0</accession>
<comment type="caution">
    <text evidence="2">The sequence shown here is derived from an EMBL/GenBank/DDBJ whole genome shotgun (WGS) entry which is preliminary data.</text>
</comment>
<keyword evidence="3" id="KW-1185">Reference proteome</keyword>
<dbReference type="AlphaFoldDB" id="A0AAV7S3H0"/>
<protein>
    <submittedName>
        <fullName evidence="2">Uncharacterized protein</fullName>
    </submittedName>
</protein>
<evidence type="ECO:0000313" key="2">
    <source>
        <dbReference type="EMBL" id="KAJ1158305.1"/>
    </source>
</evidence>
<feature type="compositionally biased region" description="Low complexity" evidence="1">
    <location>
        <begin position="13"/>
        <end position="23"/>
    </location>
</feature>
<evidence type="ECO:0000313" key="3">
    <source>
        <dbReference type="Proteomes" id="UP001066276"/>
    </source>
</evidence>
<dbReference type="Proteomes" id="UP001066276">
    <property type="component" value="Chromosome 5"/>
</dbReference>
<evidence type="ECO:0000256" key="1">
    <source>
        <dbReference type="SAM" id="MobiDB-lite"/>
    </source>
</evidence>
<reference evidence="2" key="1">
    <citation type="journal article" date="2022" name="bioRxiv">
        <title>Sequencing and chromosome-scale assembly of the giantPleurodeles waltlgenome.</title>
        <authorList>
            <person name="Brown T."/>
            <person name="Elewa A."/>
            <person name="Iarovenko S."/>
            <person name="Subramanian E."/>
            <person name="Araus A.J."/>
            <person name="Petzold A."/>
            <person name="Susuki M."/>
            <person name="Suzuki K.-i.T."/>
            <person name="Hayashi T."/>
            <person name="Toyoda A."/>
            <person name="Oliveira C."/>
            <person name="Osipova E."/>
            <person name="Leigh N.D."/>
            <person name="Simon A."/>
            <person name="Yun M.H."/>
        </authorList>
    </citation>
    <scope>NUCLEOTIDE SEQUENCE</scope>
    <source>
        <strain evidence="2">20211129_DDA</strain>
        <tissue evidence="2">Liver</tissue>
    </source>
</reference>
<proteinExistence type="predicted"/>
<feature type="region of interest" description="Disordered" evidence="1">
    <location>
        <begin position="1"/>
        <end position="103"/>
    </location>
</feature>
<organism evidence="2 3">
    <name type="scientific">Pleurodeles waltl</name>
    <name type="common">Iberian ribbed newt</name>
    <dbReference type="NCBI Taxonomy" id="8319"/>
    <lineage>
        <taxon>Eukaryota</taxon>
        <taxon>Metazoa</taxon>
        <taxon>Chordata</taxon>
        <taxon>Craniata</taxon>
        <taxon>Vertebrata</taxon>
        <taxon>Euteleostomi</taxon>
        <taxon>Amphibia</taxon>
        <taxon>Batrachia</taxon>
        <taxon>Caudata</taxon>
        <taxon>Salamandroidea</taxon>
        <taxon>Salamandridae</taxon>
        <taxon>Pleurodelinae</taxon>
        <taxon>Pleurodeles</taxon>
    </lineage>
</organism>
<dbReference type="EMBL" id="JANPWB010000009">
    <property type="protein sequence ID" value="KAJ1158305.1"/>
    <property type="molecule type" value="Genomic_DNA"/>
</dbReference>
<name>A0AAV7S3H0_PLEWA</name>
<gene>
    <name evidence="2" type="ORF">NDU88_010997</name>
</gene>
<sequence>MGSPSAEGEQGRRAAGAGASEECGVGGGLQSSPRRGAAGSGEAGRYRTAATVGAAPSIPGARILSRPGSILPRHGSNSAPQDRHRAAGQGRPHRQGGLPRLDSSLSVGALIPRCGSDAKLTPWCHPCGMTVRYQLLYVNNGMEPTGTPGPG</sequence>